<evidence type="ECO:0000259" key="11">
    <source>
        <dbReference type="Pfam" id="PF07715"/>
    </source>
</evidence>
<sequence length="945" mass="101391">MNQTNNKSAGPACFRLRPIAAVCAGLLGGTLTLAQAPAVAQQADNASSGQSQGAPEVQSVVVTGIRAGIEGSINKKKNSDSIIEAITSEDIGKLPDVSIAEAMSRMPGLAAQQVNGRAQVIAIRGLAPDFAGTVLNGREQASVGTNRGVEFDQYPAELVSAVVVYKTPDAALLGQGLSGTVDLDTVRPLAFRQRNVVVNVRGEHNSLGNQNHGYGGTSGNGKRYSLSYIDQFADRTIGLAIGYAHLDAPGQQHEYQTWGWQTDSNCIAHQTDWGCRPVSGTSPGNAYYLSGFQAEALSRNDKRDGLMASLEYRPNSDLHSTLDLYYSKFKQVEVMRGLMGSIGDGWGVPSSTFSNVGTTAVGGQSVVTSVTTGFVPNVVVRNDFNRRDDALKSAGWNVDKKIGDWHAIADLSYSNARRAEAIYETYSGPATSPTLSLVTPTGPGFPTFSFSSSLSDPGTIQLTDAAGWGGKTPQLGRKQFNTQNDVIRAVRLHGTREVDWGIFNNIDVGLNVTRRDKTRDFSVYFARMADGSLSQQVSPSLLTTPTSLAFVGVPSVLSYDVNAVTDQYYTLERNLSLGPGGDYGKIFGVHEKISTAYVKLDIDTAVGQIPVQGNVGVQAVHSKQDSTAYAFDGQGHPIGTIDPGASYNDYLPSLNLAADIGGNRKLRLGLAKTMARPRIDDMNASASVGVDPTSHQWSGGGGNPKLQPWRAKSFDLSLEQYIGKRSYIAGAFFYKKLDSYIYQSTIPYDFSSFINPTPAVVPASNIGPYSTQTNGKGGRVRGVELSAALDGGLLHPSLSGFGVIATTSYTDSSIKVSGPDSTQAWQTLPGLSKVVAGLTLYYEDHGYSFRVSDRYRSDYRGEYAYLFGSTSLYRTLAQNKIDLQASYELQDGPAKGLQFLFQVGNVTNAPDRSIQDGTGFNGIAQPKDYNTYGRQILLGMNYKFH</sequence>
<dbReference type="PROSITE" id="PS52016">
    <property type="entry name" value="TONB_DEPENDENT_REC_3"/>
    <property type="match status" value="1"/>
</dbReference>
<evidence type="ECO:0000256" key="10">
    <source>
        <dbReference type="SAM" id="SignalP"/>
    </source>
</evidence>
<evidence type="ECO:0000256" key="6">
    <source>
        <dbReference type="ARBA" id="ARBA00023136"/>
    </source>
</evidence>
<evidence type="ECO:0000256" key="3">
    <source>
        <dbReference type="ARBA" id="ARBA00022448"/>
    </source>
</evidence>
<protein>
    <submittedName>
        <fullName evidence="12">TonB-dependent receptor</fullName>
    </submittedName>
</protein>
<name>A0ABX0PIM6_9BURK</name>
<keyword evidence="5 9" id="KW-0812">Transmembrane</keyword>
<keyword evidence="10" id="KW-0732">Signal</keyword>
<keyword evidence="4 9" id="KW-1134">Transmembrane beta strand</keyword>
<organism evidence="12 13">
    <name type="scientific">Telluria antibiotica</name>
    <dbReference type="NCBI Taxonomy" id="2717319"/>
    <lineage>
        <taxon>Bacteria</taxon>
        <taxon>Pseudomonadati</taxon>
        <taxon>Pseudomonadota</taxon>
        <taxon>Betaproteobacteria</taxon>
        <taxon>Burkholderiales</taxon>
        <taxon>Oxalobacteraceae</taxon>
        <taxon>Telluria group</taxon>
        <taxon>Telluria</taxon>
    </lineage>
</organism>
<dbReference type="InterPro" id="IPR036942">
    <property type="entry name" value="Beta-barrel_TonB_sf"/>
</dbReference>
<dbReference type="InterPro" id="IPR037066">
    <property type="entry name" value="Plug_dom_sf"/>
</dbReference>
<keyword evidence="8 9" id="KW-0998">Cell outer membrane</keyword>
<reference evidence="12 13" key="1">
    <citation type="submission" date="2020-03" db="EMBL/GenBank/DDBJ databases">
        <title>Genome sequence of strain Massilia sp. TW-1.</title>
        <authorList>
            <person name="Chaudhary D.K."/>
        </authorList>
    </citation>
    <scope>NUCLEOTIDE SEQUENCE [LARGE SCALE GENOMIC DNA]</scope>
    <source>
        <strain evidence="12 13">TW-1</strain>
    </source>
</reference>
<evidence type="ECO:0000313" key="13">
    <source>
        <dbReference type="Proteomes" id="UP000716322"/>
    </source>
</evidence>
<comment type="similarity">
    <text evidence="2 9">Belongs to the TonB-dependent receptor family.</text>
</comment>
<dbReference type="Pfam" id="PF07715">
    <property type="entry name" value="Plug"/>
    <property type="match status" value="1"/>
</dbReference>
<dbReference type="CDD" id="cd01347">
    <property type="entry name" value="ligand_gated_channel"/>
    <property type="match status" value="1"/>
</dbReference>
<dbReference type="InterPro" id="IPR039426">
    <property type="entry name" value="TonB-dep_rcpt-like"/>
</dbReference>
<keyword evidence="3 9" id="KW-0813">Transport</keyword>
<keyword evidence="6 9" id="KW-0472">Membrane</keyword>
<dbReference type="PANTHER" id="PTHR40980">
    <property type="entry name" value="PLUG DOMAIN-CONTAINING PROTEIN"/>
    <property type="match status" value="1"/>
</dbReference>
<feature type="chain" id="PRO_5046049869" evidence="10">
    <location>
        <begin position="35"/>
        <end position="945"/>
    </location>
</feature>
<proteinExistence type="inferred from homology"/>
<dbReference type="InterPro" id="IPR012910">
    <property type="entry name" value="Plug_dom"/>
</dbReference>
<evidence type="ECO:0000256" key="9">
    <source>
        <dbReference type="PROSITE-ProRule" id="PRU01360"/>
    </source>
</evidence>
<comment type="caution">
    <text evidence="12">The sequence shown here is derived from an EMBL/GenBank/DDBJ whole genome shotgun (WGS) entry which is preliminary data.</text>
</comment>
<comment type="subcellular location">
    <subcellularLocation>
        <location evidence="1 9">Cell outer membrane</location>
        <topology evidence="1 9">Multi-pass membrane protein</topology>
    </subcellularLocation>
</comment>
<feature type="signal peptide" evidence="10">
    <location>
        <begin position="1"/>
        <end position="34"/>
    </location>
</feature>
<dbReference type="EMBL" id="JAAQOM010000014">
    <property type="protein sequence ID" value="NIA56414.1"/>
    <property type="molecule type" value="Genomic_DNA"/>
</dbReference>
<evidence type="ECO:0000256" key="2">
    <source>
        <dbReference type="ARBA" id="ARBA00009810"/>
    </source>
</evidence>
<evidence type="ECO:0000256" key="7">
    <source>
        <dbReference type="ARBA" id="ARBA00023170"/>
    </source>
</evidence>
<evidence type="ECO:0000256" key="1">
    <source>
        <dbReference type="ARBA" id="ARBA00004571"/>
    </source>
</evidence>
<feature type="domain" description="TonB-dependent receptor plug" evidence="11">
    <location>
        <begin position="76"/>
        <end position="179"/>
    </location>
</feature>
<evidence type="ECO:0000256" key="8">
    <source>
        <dbReference type="ARBA" id="ARBA00023237"/>
    </source>
</evidence>
<evidence type="ECO:0000256" key="4">
    <source>
        <dbReference type="ARBA" id="ARBA00022452"/>
    </source>
</evidence>
<dbReference type="Gene3D" id="2.40.170.20">
    <property type="entry name" value="TonB-dependent receptor, beta-barrel domain"/>
    <property type="match status" value="1"/>
</dbReference>
<dbReference type="InterPro" id="IPR010104">
    <property type="entry name" value="TonB_rcpt_bac"/>
</dbReference>
<evidence type="ECO:0000256" key="5">
    <source>
        <dbReference type="ARBA" id="ARBA00022692"/>
    </source>
</evidence>
<accession>A0ABX0PIM6</accession>
<evidence type="ECO:0000313" key="12">
    <source>
        <dbReference type="EMBL" id="NIA56414.1"/>
    </source>
</evidence>
<dbReference type="PANTHER" id="PTHR40980:SF3">
    <property type="entry name" value="TONB-DEPENDENT RECEPTOR-LIKE BETA-BARREL DOMAIN-CONTAINING PROTEIN"/>
    <property type="match status" value="1"/>
</dbReference>
<dbReference type="SUPFAM" id="SSF56935">
    <property type="entry name" value="Porins"/>
    <property type="match status" value="1"/>
</dbReference>
<keyword evidence="7 12" id="KW-0675">Receptor</keyword>
<gene>
    <name evidence="12" type="ORF">HAV22_22550</name>
</gene>
<dbReference type="Proteomes" id="UP000716322">
    <property type="component" value="Unassembled WGS sequence"/>
</dbReference>
<dbReference type="Gene3D" id="2.170.130.10">
    <property type="entry name" value="TonB-dependent receptor, plug domain"/>
    <property type="match status" value="1"/>
</dbReference>
<keyword evidence="13" id="KW-1185">Reference proteome</keyword>
<dbReference type="NCBIfam" id="TIGR01782">
    <property type="entry name" value="TonB-Xanth-Caul"/>
    <property type="match status" value="1"/>
</dbReference>